<dbReference type="KEGG" id="ada:A5CPEGH6_15090"/>
<dbReference type="AlphaFoldDB" id="A0A4Y1X0R3"/>
<dbReference type="RefSeq" id="WP_162852160.1">
    <property type="nucleotide sequence ID" value="NZ_AP019736.1"/>
</dbReference>
<name>A0A4Y1X0R3_9BACT</name>
<gene>
    <name evidence="1" type="ORF">A5CPEGH6_15090</name>
</gene>
<keyword evidence="2" id="KW-1185">Reference proteome</keyword>
<evidence type="ECO:0000313" key="2">
    <source>
        <dbReference type="Proteomes" id="UP000319374"/>
    </source>
</evidence>
<reference evidence="2" key="1">
    <citation type="submission" date="2019-06" db="EMBL/GenBank/DDBJ databases">
        <title>Alistipes onderdonkii subsp. vulgaris subsp. nov., Alistipes dispar sp. nov. and Alistipes communis sp. nov., isolated from human faeces, and creation of Alistipes onderdonkii subsp. onderdonkii subsp. nov.</title>
        <authorList>
            <person name="Sakamoto M."/>
            <person name="Ikeyama N."/>
            <person name="Ogata Y."/>
            <person name="Suda W."/>
            <person name="Iino T."/>
            <person name="Hattori M."/>
            <person name="Ohkuma M."/>
        </authorList>
    </citation>
    <scope>NUCLEOTIDE SEQUENCE [LARGE SCALE GENOMIC DNA]</scope>
    <source>
        <strain evidence="2">5CPEGH6</strain>
    </source>
</reference>
<evidence type="ECO:0000313" key="1">
    <source>
        <dbReference type="EMBL" id="BBL06871.1"/>
    </source>
</evidence>
<dbReference type="EMBL" id="AP019736">
    <property type="protein sequence ID" value="BBL06871.1"/>
    <property type="molecule type" value="Genomic_DNA"/>
</dbReference>
<protein>
    <submittedName>
        <fullName evidence="1">Uncharacterized protein</fullName>
    </submittedName>
</protein>
<dbReference type="GeneID" id="98674412"/>
<proteinExistence type="predicted"/>
<dbReference type="Proteomes" id="UP000319374">
    <property type="component" value="Chromosome"/>
</dbReference>
<accession>A0A4Y1X0R3</accession>
<organism evidence="1 2">
    <name type="scientific">Alistipes dispar</name>
    <dbReference type="NCBI Taxonomy" id="2585119"/>
    <lineage>
        <taxon>Bacteria</taxon>
        <taxon>Pseudomonadati</taxon>
        <taxon>Bacteroidota</taxon>
        <taxon>Bacteroidia</taxon>
        <taxon>Bacteroidales</taxon>
        <taxon>Rikenellaceae</taxon>
        <taxon>Alistipes</taxon>
    </lineage>
</organism>
<sequence>MEDIDKNEVSDNGISEDEDLIKREVIQGDADLFYLHHYLSEVFRKGDNF</sequence>